<gene>
    <name evidence="1" type="ORF">RRG08_054470</name>
</gene>
<evidence type="ECO:0000313" key="1">
    <source>
        <dbReference type="EMBL" id="KAK3735118.1"/>
    </source>
</evidence>
<proteinExistence type="predicted"/>
<evidence type="ECO:0000313" key="2">
    <source>
        <dbReference type="Proteomes" id="UP001283361"/>
    </source>
</evidence>
<dbReference type="AlphaFoldDB" id="A0AAE0Y746"/>
<comment type="caution">
    <text evidence="1">The sequence shown here is derived from an EMBL/GenBank/DDBJ whole genome shotgun (WGS) entry which is preliminary data.</text>
</comment>
<accession>A0AAE0Y746</accession>
<dbReference type="Proteomes" id="UP001283361">
    <property type="component" value="Unassembled WGS sequence"/>
</dbReference>
<name>A0AAE0Y746_9GAST</name>
<sequence length="133" mass="15788">MSRHDRKAYQLSIYYKHWYNYGPKRLELCGKIINIQYFYVLVKKDEAGLVIDKTPRLRAAWLLTKRLRVQSLAVLLEVRPESEYKKEIMSVGRVITSCGQGVFVKDFWFTMLRELVRITRIIEGQGTARARRF</sequence>
<keyword evidence="2" id="KW-1185">Reference proteome</keyword>
<reference evidence="1" key="1">
    <citation type="journal article" date="2023" name="G3 (Bethesda)">
        <title>A reference genome for the long-term kleptoplast-retaining sea slug Elysia crispata morphotype clarki.</title>
        <authorList>
            <person name="Eastman K.E."/>
            <person name="Pendleton A.L."/>
            <person name="Shaikh M.A."/>
            <person name="Suttiyut T."/>
            <person name="Ogas R."/>
            <person name="Tomko P."/>
            <person name="Gavelis G."/>
            <person name="Widhalm J.R."/>
            <person name="Wisecaver J.H."/>
        </authorList>
    </citation>
    <scope>NUCLEOTIDE SEQUENCE</scope>
    <source>
        <strain evidence="1">ECLA1</strain>
    </source>
</reference>
<protein>
    <submittedName>
        <fullName evidence="1">Uncharacterized protein</fullName>
    </submittedName>
</protein>
<dbReference type="EMBL" id="JAWDGP010006827">
    <property type="protein sequence ID" value="KAK3735118.1"/>
    <property type="molecule type" value="Genomic_DNA"/>
</dbReference>
<organism evidence="1 2">
    <name type="scientific">Elysia crispata</name>
    <name type="common">lettuce slug</name>
    <dbReference type="NCBI Taxonomy" id="231223"/>
    <lineage>
        <taxon>Eukaryota</taxon>
        <taxon>Metazoa</taxon>
        <taxon>Spiralia</taxon>
        <taxon>Lophotrochozoa</taxon>
        <taxon>Mollusca</taxon>
        <taxon>Gastropoda</taxon>
        <taxon>Heterobranchia</taxon>
        <taxon>Euthyneura</taxon>
        <taxon>Panpulmonata</taxon>
        <taxon>Sacoglossa</taxon>
        <taxon>Placobranchoidea</taxon>
        <taxon>Plakobranchidae</taxon>
        <taxon>Elysia</taxon>
    </lineage>
</organism>